<dbReference type="InterPro" id="IPR024688">
    <property type="entry name" value="Mac_dom"/>
</dbReference>
<accession>A0A9D2TME2</accession>
<name>A0A9D2TME2_9FIRM</name>
<dbReference type="Pfam" id="PF12464">
    <property type="entry name" value="Mac"/>
    <property type="match status" value="1"/>
</dbReference>
<evidence type="ECO:0000256" key="4">
    <source>
        <dbReference type="ARBA" id="ARBA00023315"/>
    </source>
</evidence>
<dbReference type="InterPro" id="IPR039369">
    <property type="entry name" value="LacA-like"/>
</dbReference>
<keyword evidence="4 5" id="KW-0012">Acyltransferase</keyword>
<dbReference type="FunFam" id="2.160.10.10:FF:000008">
    <property type="entry name" value="Maltose O-acetyltransferase"/>
    <property type="match status" value="1"/>
</dbReference>
<evidence type="ECO:0000256" key="1">
    <source>
        <dbReference type="ARBA" id="ARBA00007274"/>
    </source>
</evidence>
<dbReference type="GO" id="GO:0008870">
    <property type="term" value="F:galactoside O-acetyltransferase activity"/>
    <property type="evidence" value="ECO:0007669"/>
    <property type="project" value="TreeGrafter"/>
</dbReference>
<organism evidence="7 8">
    <name type="scientific">Candidatus Mediterraneibacter faecavium</name>
    <dbReference type="NCBI Taxonomy" id="2838668"/>
    <lineage>
        <taxon>Bacteria</taxon>
        <taxon>Bacillati</taxon>
        <taxon>Bacillota</taxon>
        <taxon>Clostridia</taxon>
        <taxon>Lachnospirales</taxon>
        <taxon>Lachnospiraceae</taxon>
        <taxon>Mediterraneibacter</taxon>
    </lineage>
</organism>
<evidence type="ECO:0000256" key="5">
    <source>
        <dbReference type="RuleBase" id="RU367021"/>
    </source>
</evidence>
<dbReference type="AlphaFoldDB" id="A0A9D2TME2"/>
<gene>
    <name evidence="7" type="ORF">H9697_04005</name>
</gene>
<dbReference type="InterPro" id="IPR011004">
    <property type="entry name" value="Trimer_LpxA-like_sf"/>
</dbReference>
<dbReference type="SUPFAM" id="SSF51161">
    <property type="entry name" value="Trimeric LpxA-like enzymes"/>
    <property type="match status" value="1"/>
</dbReference>
<dbReference type="PANTHER" id="PTHR43017:SF1">
    <property type="entry name" value="ACETYLTRANSFERASE YJL218W-RELATED"/>
    <property type="match status" value="1"/>
</dbReference>
<dbReference type="CDD" id="cd03357">
    <property type="entry name" value="LbH_MAT_GAT"/>
    <property type="match status" value="1"/>
</dbReference>
<evidence type="ECO:0000256" key="2">
    <source>
        <dbReference type="ARBA" id="ARBA00022679"/>
    </source>
</evidence>
<keyword evidence="3" id="KW-0677">Repeat</keyword>
<dbReference type="Proteomes" id="UP000823902">
    <property type="component" value="Unassembled WGS sequence"/>
</dbReference>
<dbReference type="Gene3D" id="2.160.10.10">
    <property type="entry name" value="Hexapeptide repeat proteins"/>
    <property type="match status" value="1"/>
</dbReference>
<reference evidence="7" key="1">
    <citation type="journal article" date="2021" name="PeerJ">
        <title>Extensive microbial diversity within the chicken gut microbiome revealed by metagenomics and culture.</title>
        <authorList>
            <person name="Gilroy R."/>
            <person name="Ravi A."/>
            <person name="Getino M."/>
            <person name="Pursley I."/>
            <person name="Horton D.L."/>
            <person name="Alikhan N.F."/>
            <person name="Baker D."/>
            <person name="Gharbi K."/>
            <person name="Hall N."/>
            <person name="Watson M."/>
            <person name="Adriaenssens E.M."/>
            <person name="Foster-Nyarko E."/>
            <person name="Jarju S."/>
            <person name="Secka A."/>
            <person name="Antonio M."/>
            <person name="Oren A."/>
            <person name="Chaudhuri R.R."/>
            <person name="La Ragione R."/>
            <person name="Hildebrand F."/>
            <person name="Pallen M.J."/>
        </authorList>
    </citation>
    <scope>NUCLEOTIDE SEQUENCE</scope>
    <source>
        <strain evidence="7">CHK196-7946</strain>
    </source>
</reference>
<protein>
    <recommendedName>
        <fullName evidence="5">Acetyltransferase</fullName>
        <ecNumber evidence="5">2.3.1.-</ecNumber>
    </recommendedName>
</protein>
<dbReference type="EC" id="2.3.1.-" evidence="5"/>
<dbReference type="PANTHER" id="PTHR43017">
    <property type="entry name" value="GALACTOSIDE O-ACETYLTRANSFERASE"/>
    <property type="match status" value="1"/>
</dbReference>
<dbReference type="SMART" id="SM01266">
    <property type="entry name" value="Mac"/>
    <property type="match status" value="1"/>
</dbReference>
<evidence type="ECO:0000313" key="8">
    <source>
        <dbReference type="Proteomes" id="UP000823902"/>
    </source>
</evidence>
<feature type="domain" description="Maltose/galactoside acetyltransferase" evidence="6">
    <location>
        <begin position="7"/>
        <end position="62"/>
    </location>
</feature>
<evidence type="ECO:0000313" key="7">
    <source>
        <dbReference type="EMBL" id="HJC74098.1"/>
    </source>
</evidence>
<dbReference type="InterPro" id="IPR001451">
    <property type="entry name" value="Hexapep"/>
</dbReference>
<evidence type="ECO:0000256" key="3">
    <source>
        <dbReference type="ARBA" id="ARBA00022737"/>
    </source>
</evidence>
<evidence type="ECO:0000259" key="6">
    <source>
        <dbReference type="SMART" id="SM01266"/>
    </source>
</evidence>
<sequence length="208" mass="23269">MERMTDKELMLKGELYIPANDPQLAKDCARSRRITRLFNATTEADLDTREELIRELFGGTGEHFYIEPPFRCDYGSNIYIGENFYTNFDCIILDVCEVHIGDNVMFGPRVCVYTAGHPIDPGVRTEALEFGKPVTIGNNVWVGGNVVINPGLTIGDNVVIGSGSVVTRDIPDGVVAAGNPCRVLRKVTEEDRKYWEAEREKYDQTMNG</sequence>
<dbReference type="InterPro" id="IPR018357">
    <property type="entry name" value="Hexapep_transf_CS"/>
</dbReference>
<comment type="caution">
    <text evidence="7">The sequence shown here is derived from an EMBL/GenBank/DDBJ whole genome shotgun (WGS) entry which is preliminary data.</text>
</comment>
<dbReference type="PROSITE" id="PS00101">
    <property type="entry name" value="HEXAPEP_TRANSFERASES"/>
    <property type="match status" value="1"/>
</dbReference>
<dbReference type="Pfam" id="PF00132">
    <property type="entry name" value="Hexapep"/>
    <property type="match status" value="1"/>
</dbReference>
<reference evidence="7" key="2">
    <citation type="submission" date="2021-04" db="EMBL/GenBank/DDBJ databases">
        <authorList>
            <person name="Gilroy R."/>
        </authorList>
    </citation>
    <scope>NUCLEOTIDE SEQUENCE</scope>
    <source>
        <strain evidence="7">CHK196-7946</strain>
    </source>
</reference>
<comment type="similarity">
    <text evidence="1 5">Belongs to the transferase hexapeptide repeat family.</text>
</comment>
<dbReference type="EMBL" id="DWVY01000017">
    <property type="protein sequence ID" value="HJC74098.1"/>
    <property type="molecule type" value="Genomic_DNA"/>
</dbReference>
<keyword evidence="2 5" id="KW-0808">Transferase</keyword>
<proteinExistence type="inferred from homology"/>